<dbReference type="AlphaFoldDB" id="A0A9P1RC01"/>
<gene>
    <name evidence="1" type="ORF">PAERUG_P19_London_7_VIM_2_05_10_05787</name>
</gene>
<comment type="caution">
    <text evidence="1">The sequence shown here is derived from an EMBL/GenBank/DDBJ whole genome shotgun (WGS) entry which is preliminary data.</text>
</comment>
<dbReference type="RefSeq" id="WP_033947339.1">
    <property type="nucleotide sequence ID" value="NZ_CVVU01000248.1"/>
</dbReference>
<evidence type="ECO:0000313" key="2">
    <source>
        <dbReference type="Proteomes" id="UP000045039"/>
    </source>
</evidence>
<organism evidence="1 2">
    <name type="scientific">Pseudomonas aeruginosa</name>
    <dbReference type="NCBI Taxonomy" id="287"/>
    <lineage>
        <taxon>Bacteria</taxon>
        <taxon>Pseudomonadati</taxon>
        <taxon>Pseudomonadota</taxon>
        <taxon>Gammaproteobacteria</taxon>
        <taxon>Pseudomonadales</taxon>
        <taxon>Pseudomonadaceae</taxon>
        <taxon>Pseudomonas</taxon>
    </lineage>
</organism>
<reference evidence="2" key="1">
    <citation type="submission" date="2015-06" db="EMBL/GenBank/DDBJ databases">
        <authorList>
            <person name="Radhakrishnan Rajesh"/>
            <person name="Underwood Anthony"/>
            <person name="Al-Shahib Ali"/>
        </authorList>
    </citation>
    <scope>NUCLEOTIDE SEQUENCE [LARGE SCALE GENOMIC DNA]</scope>
    <source>
        <strain evidence="2">P19_London_7_VIM_2_05_10</strain>
    </source>
</reference>
<dbReference type="Proteomes" id="UP000045039">
    <property type="component" value="Unassembled WGS sequence"/>
</dbReference>
<proteinExistence type="predicted"/>
<dbReference type="EMBL" id="CVVU01000248">
    <property type="protein sequence ID" value="CRP85855.1"/>
    <property type="molecule type" value="Genomic_DNA"/>
</dbReference>
<protein>
    <submittedName>
        <fullName evidence="1">Uncharacterized protein</fullName>
    </submittedName>
</protein>
<accession>A0A9P1RC01</accession>
<name>A0A9P1RC01_PSEAI</name>
<sequence length="85" mass="9004">MPILNMMDNTSAGIRSALAISQMLGLSAHQLSQAELAEGLAVLREKLLQVEQLHEAAYSVAAAQKEMPGQAPASVHLASVKTLPR</sequence>
<evidence type="ECO:0000313" key="1">
    <source>
        <dbReference type="EMBL" id="CRP85855.1"/>
    </source>
</evidence>